<dbReference type="InterPro" id="IPR002918">
    <property type="entry name" value="Lipase_EstA/Esterase_EstB"/>
</dbReference>
<reference evidence="2" key="1">
    <citation type="submission" date="2022-07" db="EMBL/GenBank/DDBJ databases">
        <title>The genome of Lyophyllum shimeji provides insight into the initial evolution of ectomycorrhizal fungal genome.</title>
        <authorList>
            <person name="Kobayashi Y."/>
            <person name="Shibata T."/>
            <person name="Hirakawa H."/>
            <person name="Shigenobu S."/>
            <person name="Nishiyama T."/>
            <person name="Yamada A."/>
            <person name="Hasebe M."/>
            <person name="Kawaguchi M."/>
        </authorList>
    </citation>
    <scope>NUCLEOTIDE SEQUENCE</scope>
    <source>
        <strain evidence="2">AT787</strain>
    </source>
</reference>
<evidence type="ECO:0000313" key="2">
    <source>
        <dbReference type="EMBL" id="GLB45217.1"/>
    </source>
</evidence>
<feature type="transmembrane region" description="Helical" evidence="1">
    <location>
        <begin position="78"/>
        <end position="97"/>
    </location>
</feature>
<evidence type="ECO:0000256" key="1">
    <source>
        <dbReference type="SAM" id="Phobius"/>
    </source>
</evidence>
<name>A0A9P3PY63_LYOSH</name>
<dbReference type="AlphaFoldDB" id="A0A9P3PY63"/>
<dbReference type="Gene3D" id="3.40.50.1820">
    <property type="entry name" value="alpha/beta hydrolase"/>
    <property type="match status" value="1"/>
</dbReference>
<gene>
    <name evidence="2" type="ORF">LshimejAT787_2001220</name>
</gene>
<keyword evidence="1" id="KW-1133">Transmembrane helix</keyword>
<keyword evidence="1" id="KW-0472">Membrane</keyword>
<keyword evidence="1" id="KW-0812">Transmembrane</keyword>
<accession>A0A9P3PY63</accession>
<dbReference type="OrthoDB" id="2550823at2759"/>
<dbReference type="PANTHER" id="PTHR32015:SF1">
    <property type="entry name" value="LIPASE"/>
    <property type="match status" value="1"/>
</dbReference>
<evidence type="ECO:0000313" key="3">
    <source>
        <dbReference type="Proteomes" id="UP001063166"/>
    </source>
</evidence>
<dbReference type="InterPro" id="IPR029058">
    <property type="entry name" value="AB_hydrolase_fold"/>
</dbReference>
<dbReference type="GO" id="GO:0016298">
    <property type="term" value="F:lipase activity"/>
    <property type="evidence" value="ECO:0007669"/>
    <property type="project" value="TreeGrafter"/>
</dbReference>
<proteinExistence type="predicted"/>
<organism evidence="2 3">
    <name type="scientific">Lyophyllum shimeji</name>
    <name type="common">Hon-shimeji</name>
    <name type="synonym">Tricholoma shimeji</name>
    <dbReference type="NCBI Taxonomy" id="47721"/>
    <lineage>
        <taxon>Eukaryota</taxon>
        <taxon>Fungi</taxon>
        <taxon>Dikarya</taxon>
        <taxon>Basidiomycota</taxon>
        <taxon>Agaricomycotina</taxon>
        <taxon>Agaricomycetes</taxon>
        <taxon>Agaricomycetidae</taxon>
        <taxon>Agaricales</taxon>
        <taxon>Tricholomatineae</taxon>
        <taxon>Lyophyllaceae</taxon>
        <taxon>Lyophyllum</taxon>
    </lineage>
</organism>
<dbReference type="GO" id="GO:0016042">
    <property type="term" value="P:lipid catabolic process"/>
    <property type="evidence" value="ECO:0007669"/>
    <property type="project" value="InterPro"/>
</dbReference>
<dbReference type="PANTHER" id="PTHR32015">
    <property type="entry name" value="FASTING INDUCED LIPASE"/>
    <property type="match status" value="1"/>
</dbReference>
<protein>
    <submittedName>
        <fullName evidence="2">Uncharacterized protein</fullName>
    </submittedName>
</protein>
<dbReference type="Pfam" id="PF01674">
    <property type="entry name" value="Lipase_2"/>
    <property type="match status" value="1"/>
</dbReference>
<feature type="transmembrane region" description="Helical" evidence="1">
    <location>
        <begin position="43"/>
        <end position="66"/>
    </location>
</feature>
<sequence>MSLQGARSPLAVVFLLHIALEAPIAFQGVWSPATLPFLQLNNTTLVVVKMYSALVLASCLMCLLCYPLPEFLPGKRALALGLCIYHSVASTILFQAPRFIPHTLGPFMEHYNLTPEVLWGVFHGFVGLGVGSLPDVLSRTHAREHESTCIRDTRQHQLLLGNQASQPAQPGPMHIPLLLLALCTTALAQFTDGFAPTNAPYGGFGGCPSSSRSSHPAIVFLHGNGGQASDWSHPSSVSSSTSPISHFRNAGYPCLFGVTWLSPSEQGTTNLNYHQESKAQIAGDFVRDVSAYMGGAKVVVIGHSMGVTVGLHGLDYTARWTLVQTYIAIAGAMLGLKVSCATSGYANPAFPTCGSQNLLDSNIFGFWPGDNFDGPAAANPRMSSTASNAFIKRPSQHTGVKFYSINAGTSDQFICPDHNAATCVGMKFSAGSNVPAAIDVGVGTPATNAAQTDDTSGVGHFRAKTDSGAIQVNMVAGCATAASCCAGYDGVHCG</sequence>
<dbReference type="SUPFAM" id="SSF53474">
    <property type="entry name" value="alpha/beta-Hydrolases"/>
    <property type="match status" value="1"/>
</dbReference>
<comment type="caution">
    <text evidence="2">The sequence shown here is derived from an EMBL/GenBank/DDBJ whole genome shotgun (WGS) entry which is preliminary data.</text>
</comment>
<dbReference type="EMBL" id="BRPK01000020">
    <property type="protein sequence ID" value="GLB45217.1"/>
    <property type="molecule type" value="Genomic_DNA"/>
</dbReference>
<keyword evidence="3" id="KW-1185">Reference proteome</keyword>
<dbReference type="Proteomes" id="UP001063166">
    <property type="component" value="Unassembled WGS sequence"/>
</dbReference>